<dbReference type="EMBL" id="PDJI01000004">
    <property type="protein sequence ID" value="PFG40537.1"/>
    <property type="molecule type" value="Genomic_DNA"/>
</dbReference>
<evidence type="ECO:0000313" key="4">
    <source>
        <dbReference type="Proteomes" id="UP000222106"/>
    </source>
</evidence>
<evidence type="ECO:0000313" key="3">
    <source>
        <dbReference type="EMBL" id="PFG40537.1"/>
    </source>
</evidence>
<keyword evidence="2" id="KW-1133">Transmembrane helix</keyword>
<keyword evidence="4" id="KW-1185">Reference proteome</keyword>
<organism evidence="3 4">
    <name type="scientific">Georgenia soli</name>
    <dbReference type="NCBI Taxonomy" id="638953"/>
    <lineage>
        <taxon>Bacteria</taxon>
        <taxon>Bacillati</taxon>
        <taxon>Actinomycetota</taxon>
        <taxon>Actinomycetes</taxon>
        <taxon>Micrococcales</taxon>
        <taxon>Bogoriellaceae</taxon>
        <taxon>Georgenia</taxon>
    </lineage>
</organism>
<name>A0A2A9EN72_9MICO</name>
<evidence type="ECO:0000256" key="2">
    <source>
        <dbReference type="SAM" id="Phobius"/>
    </source>
</evidence>
<feature type="transmembrane region" description="Helical" evidence="2">
    <location>
        <begin position="118"/>
        <end position="136"/>
    </location>
</feature>
<sequence>MSSTPPPGREPHEPGPDAAGAGQEPAGGPGPTSEPYRGIPYQGPGSSSGAAGGGGYPEPGYADADYQSSPGQPHTGAPYQREQYGSGAYGQPQQYVGTPYGGSYQGGSYGGGQGPRNGMGLAALIVAVISLVIAWVPFLGLLGGLGGLVAVVLGAVALGRANRGEATNRGTAIAAIVIGVIAILLAIASTMFGSFLLSEVFGPQFQACMEQYGDDPAALQRCLETIG</sequence>
<comment type="caution">
    <text evidence="3">The sequence shown here is derived from an EMBL/GenBank/DDBJ whole genome shotgun (WGS) entry which is preliminary data.</text>
</comment>
<keyword evidence="2" id="KW-0812">Transmembrane</keyword>
<reference evidence="3 4" key="1">
    <citation type="submission" date="2017-10" db="EMBL/GenBank/DDBJ databases">
        <title>Sequencing the genomes of 1000 actinobacteria strains.</title>
        <authorList>
            <person name="Klenk H.-P."/>
        </authorList>
    </citation>
    <scope>NUCLEOTIDE SEQUENCE [LARGE SCALE GENOMIC DNA]</scope>
    <source>
        <strain evidence="3 4">DSM 21838</strain>
    </source>
</reference>
<dbReference type="Proteomes" id="UP000222106">
    <property type="component" value="Unassembled WGS sequence"/>
</dbReference>
<feature type="transmembrane region" description="Helical" evidence="2">
    <location>
        <begin position="173"/>
        <end position="197"/>
    </location>
</feature>
<evidence type="ECO:0008006" key="5">
    <source>
        <dbReference type="Google" id="ProtNLM"/>
    </source>
</evidence>
<protein>
    <recommendedName>
        <fullName evidence="5">DUF4190 domain-containing protein</fullName>
    </recommendedName>
</protein>
<dbReference type="AlphaFoldDB" id="A0A2A9EN72"/>
<dbReference type="RefSeq" id="WP_098484437.1">
    <property type="nucleotide sequence ID" value="NZ_PDJI01000004.1"/>
</dbReference>
<accession>A0A2A9EN72</accession>
<keyword evidence="2" id="KW-0472">Membrane</keyword>
<feature type="region of interest" description="Disordered" evidence="1">
    <location>
        <begin position="1"/>
        <end position="92"/>
    </location>
</feature>
<evidence type="ECO:0000256" key="1">
    <source>
        <dbReference type="SAM" id="MobiDB-lite"/>
    </source>
</evidence>
<gene>
    <name evidence="3" type="ORF">ATJ97_3067</name>
</gene>
<proteinExistence type="predicted"/>
<dbReference type="OrthoDB" id="3556183at2"/>